<keyword evidence="3" id="KW-1185">Reference proteome</keyword>
<evidence type="ECO:0000313" key="3">
    <source>
        <dbReference type="Proteomes" id="UP001549146"/>
    </source>
</evidence>
<proteinExistence type="predicted"/>
<evidence type="ECO:0000256" key="1">
    <source>
        <dbReference type="SAM" id="SignalP"/>
    </source>
</evidence>
<comment type="caution">
    <text evidence="2">The sequence shown here is derived from an EMBL/GenBank/DDBJ whole genome shotgun (WGS) entry which is preliminary data.</text>
</comment>
<keyword evidence="1" id="KW-0732">Signal</keyword>
<evidence type="ECO:0000313" key="2">
    <source>
        <dbReference type="EMBL" id="MET3732860.1"/>
    </source>
</evidence>
<dbReference type="RefSeq" id="WP_354510482.1">
    <property type="nucleotide sequence ID" value="NZ_JBEPMO010000021.1"/>
</dbReference>
<protein>
    <submittedName>
        <fullName evidence="2">Uncharacterized protein</fullName>
    </submittedName>
</protein>
<feature type="chain" id="PRO_5047340211" evidence="1">
    <location>
        <begin position="22"/>
        <end position="103"/>
    </location>
</feature>
<reference evidence="2 3" key="1">
    <citation type="submission" date="2024-06" db="EMBL/GenBank/DDBJ databases">
        <title>Genomic Encyclopedia of Type Strains, Phase IV (KMG-IV): sequencing the most valuable type-strain genomes for metagenomic binning, comparative biology and taxonomic classification.</title>
        <authorList>
            <person name="Goeker M."/>
        </authorList>
    </citation>
    <scope>NUCLEOTIDE SEQUENCE [LARGE SCALE GENOMIC DNA]</scope>
    <source>
        <strain evidence="2 3">DSM 29388</strain>
    </source>
</reference>
<dbReference type="Proteomes" id="UP001549146">
    <property type="component" value="Unassembled WGS sequence"/>
</dbReference>
<sequence length="103" mass="11920">MKPSFSILLIFLFLHSCVAFHSGRKYAKCKNQCYDAYQLAIQPCLNTLENMECKAVYEKDLTNCLQNCQYEETQRIRGKREAQNDFIDGILFPDQNSPQTGMP</sequence>
<name>A0ABV2LWD3_9FLAO</name>
<organism evidence="2 3">
    <name type="scientific">Moheibacter stercoris</name>
    <dbReference type="NCBI Taxonomy" id="1628251"/>
    <lineage>
        <taxon>Bacteria</taxon>
        <taxon>Pseudomonadati</taxon>
        <taxon>Bacteroidota</taxon>
        <taxon>Flavobacteriia</taxon>
        <taxon>Flavobacteriales</taxon>
        <taxon>Weeksellaceae</taxon>
        <taxon>Moheibacter</taxon>
    </lineage>
</organism>
<dbReference type="EMBL" id="JBEPMO010000021">
    <property type="protein sequence ID" value="MET3732860.1"/>
    <property type="molecule type" value="Genomic_DNA"/>
</dbReference>
<gene>
    <name evidence="2" type="ORF">ABID46_002451</name>
</gene>
<feature type="signal peptide" evidence="1">
    <location>
        <begin position="1"/>
        <end position="21"/>
    </location>
</feature>
<accession>A0ABV2LWD3</accession>